<dbReference type="EMBL" id="UOEW01000249">
    <property type="protein sequence ID" value="VAW39887.1"/>
    <property type="molecule type" value="Genomic_DNA"/>
</dbReference>
<protein>
    <recommendedName>
        <fullName evidence="4">Cytochrome c oxidase subunit CcoQ</fullName>
    </recommendedName>
</protein>
<dbReference type="InterPro" id="IPR008621">
    <property type="entry name" value="Cbb3-typ_cyt_oxidase_comp"/>
</dbReference>
<sequence>MISGIFIIIMMAAFFTMVAWAWSSKRKDEFEHLSNLPLEDNFGENHTDIANKKGEQNGNV</sequence>
<proteinExistence type="predicted"/>
<reference evidence="3" key="1">
    <citation type="submission" date="2018-06" db="EMBL/GenBank/DDBJ databases">
        <authorList>
            <person name="Zhirakovskaya E."/>
        </authorList>
    </citation>
    <scope>NUCLEOTIDE SEQUENCE</scope>
</reference>
<evidence type="ECO:0000313" key="3">
    <source>
        <dbReference type="EMBL" id="VAW39887.1"/>
    </source>
</evidence>
<name>A0A3B0VNG6_9ZZZZ</name>
<keyword evidence="2" id="KW-1133">Transmembrane helix</keyword>
<evidence type="ECO:0000256" key="1">
    <source>
        <dbReference type="SAM" id="MobiDB-lite"/>
    </source>
</evidence>
<feature type="transmembrane region" description="Helical" evidence="2">
    <location>
        <begin position="6"/>
        <end position="23"/>
    </location>
</feature>
<accession>A0A3B0VNG6</accession>
<keyword evidence="2" id="KW-0472">Membrane</keyword>
<feature type="compositionally biased region" description="Basic and acidic residues" evidence="1">
    <location>
        <begin position="43"/>
        <end position="60"/>
    </location>
</feature>
<evidence type="ECO:0008006" key="4">
    <source>
        <dbReference type="Google" id="ProtNLM"/>
    </source>
</evidence>
<keyword evidence="2" id="KW-0812">Transmembrane</keyword>
<evidence type="ECO:0000256" key="2">
    <source>
        <dbReference type="SAM" id="Phobius"/>
    </source>
</evidence>
<dbReference type="Pfam" id="PF05545">
    <property type="entry name" value="FixQ"/>
    <property type="match status" value="1"/>
</dbReference>
<organism evidence="3">
    <name type="scientific">hydrothermal vent metagenome</name>
    <dbReference type="NCBI Taxonomy" id="652676"/>
    <lineage>
        <taxon>unclassified sequences</taxon>
        <taxon>metagenomes</taxon>
        <taxon>ecological metagenomes</taxon>
    </lineage>
</organism>
<dbReference type="AlphaFoldDB" id="A0A3B0VNG6"/>
<feature type="region of interest" description="Disordered" evidence="1">
    <location>
        <begin position="37"/>
        <end position="60"/>
    </location>
</feature>
<gene>
    <name evidence="3" type="ORF">MNBD_GAMMA01-545</name>
</gene>